<dbReference type="InterPro" id="IPR000159">
    <property type="entry name" value="RA_dom"/>
</dbReference>
<dbReference type="GO" id="GO:0005085">
    <property type="term" value="F:guanyl-nucleotide exchange factor activity"/>
    <property type="evidence" value="ECO:0000318"/>
    <property type="project" value="GO_Central"/>
</dbReference>
<dbReference type="STRING" id="7719.ENSCINP00000029022"/>
<dbReference type="PANTHER" id="PTHR23101:SF104">
    <property type="entry name" value="PROTEIN SPRINT"/>
    <property type="match status" value="1"/>
</dbReference>
<dbReference type="InterPro" id="IPR029071">
    <property type="entry name" value="Ubiquitin-like_domsf"/>
</dbReference>
<evidence type="ECO:0000259" key="1">
    <source>
        <dbReference type="PROSITE" id="PS50200"/>
    </source>
</evidence>
<keyword evidence="4" id="KW-1185">Reference proteome</keyword>
<dbReference type="HOGENOM" id="CLU_009604_1_0_1"/>
<dbReference type="Proteomes" id="UP000008144">
    <property type="component" value="Chromosome 11"/>
</dbReference>
<reference evidence="3" key="2">
    <citation type="journal article" date="2008" name="Genome Biol.">
        <title>Improved genome assembly and evidence-based global gene model set for the chordate Ciona intestinalis: new insight into intron and operon populations.</title>
        <authorList>
            <person name="Satou Y."/>
            <person name="Mineta K."/>
            <person name="Ogasawara M."/>
            <person name="Sasakura Y."/>
            <person name="Shoguchi E."/>
            <person name="Ueno K."/>
            <person name="Yamada L."/>
            <person name="Matsumoto J."/>
            <person name="Wasserscheid J."/>
            <person name="Dewar K."/>
            <person name="Wiley G.B."/>
            <person name="Macmil S.L."/>
            <person name="Roe B.A."/>
            <person name="Zeller R.W."/>
            <person name="Hastings K.E."/>
            <person name="Lemaire P."/>
            <person name="Lindquist E."/>
            <person name="Endo T."/>
            <person name="Hotta K."/>
            <person name="Inaba K."/>
        </authorList>
    </citation>
    <scope>NUCLEOTIDE SEQUENCE [LARGE SCALE GENOMIC DNA]</scope>
    <source>
        <strain evidence="3">wild type</strain>
    </source>
</reference>
<dbReference type="GO" id="GO:0005829">
    <property type="term" value="C:cytosol"/>
    <property type="evidence" value="ECO:0000318"/>
    <property type="project" value="GO_Central"/>
</dbReference>
<name>F7AK80_CIOIN</name>
<protein>
    <recommendedName>
        <fullName evidence="5">VPS9 domain-containing protein</fullName>
    </recommendedName>
</protein>
<organism evidence="3 4">
    <name type="scientific">Ciona intestinalis</name>
    <name type="common">Transparent sea squirt</name>
    <name type="synonym">Ascidia intestinalis</name>
    <dbReference type="NCBI Taxonomy" id="7719"/>
    <lineage>
        <taxon>Eukaryota</taxon>
        <taxon>Metazoa</taxon>
        <taxon>Chordata</taxon>
        <taxon>Tunicata</taxon>
        <taxon>Ascidiacea</taxon>
        <taxon>Phlebobranchia</taxon>
        <taxon>Cionidae</taxon>
        <taxon>Ciona</taxon>
    </lineage>
</organism>
<dbReference type="GO" id="GO:0031267">
    <property type="term" value="F:small GTPase binding"/>
    <property type="evidence" value="ECO:0000318"/>
    <property type="project" value="GO_Central"/>
</dbReference>
<dbReference type="GO" id="GO:0016192">
    <property type="term" value="P:vesicle-mediated transport"/>
    <property type="evidence" value="ECO:0007669"/>
    <property type="project" value="InterPro"/>
</dbReference>
<dbReference type="PROSITE" id="PS50200">
    <property type="entry name" value="RA"/>
    <property type="match status" value="1"/>
</dbReference>
<evidence type="ECO:0000259" key="2">
    <source>
        <dbReference type="PROSITE" id="PS51205"/>
    </source>
</evidence>
<dbReference type="Pfam" id="PF02204">
    <property type="entry name" value="VPS9"/>
    <property type="match status" value="1"/>
</dbReference>
<dbReference type="SMART" id="SM00167">
    <property type="entry name" value="VPS9"/>
    <property type="match status" value="1"/>
</dbReference>
<reference evidence="3" key="4">
    <citation type="submission" date="2025-09" db="UniProtKB">
        <authorList>
            <consortium name="Ensembl"/>
        </authorList>
    </citation>
    <scope>IDENTIFICATION</scope>
</reference>
<dbReference type="InterPro" id="IPR037191">
    <property type="entry name" value="VPS9_dom_sf"/>
</dbReference>
<sequence length="382" mass="42934">RLKCLGKSQCMAFSIPVYDYYAILYSYRKNKEQRPLVLLHDVRSFLTDIKRYLISNPHLGLVKKIQKIVNYSSTVDVEGAVDDALDKLVLYPLHSLIYKCLVIDYTRSGQLKDLEEAIALAKTKTNQELGIRDTVVPPDAESLSLIKGHFAQLQRTYSPYFKLKELLAAVTKIYQSIDDGSSKAIGADDFLPLLVYSIVHCDFVAADIEAQYIDGLLDPALLVGEGGYYLTTLISAVQVVFSMKRKETSLPSISDLQVVVNNWHLMVGINATFLGNEDSNKRLKKPDDDVVLHKTLHVPPAMTARNLCHMITRKFNIEAPDDYCLHVVANGIAHPLEPNECPQLVKMDLLTQFSATAFYFSYQQIKKEDNVSSQTGENILPE</sequence>
<evidence type="ECO:0000313" key="3">
    <source>
        <dbReference type="Ensembl" id="ENSCINP00000029022.2"/>
    </source>
</evidence>
<dbReference type="InterPro" id="IPR003123">
    <property type="entry name" value="VPS9"/>
</dbReference>
<reference evidence="3" key="3">
    <citation type="submission" date="2025-08" db="UniProtKB">
        <authorList>
            <consortium name="Ensembl"/>
        </authorList>
    </citation>
    <scope>IDENTIFICATION</scope>
</reference>
<dbReference type="CDD" id="cd01776">
    <property type="entry name" value="RA_Rin"/>
    <property type="match status" value="1"/>
</dbReference>
<dbReference type="PANTHER" id="PTHR23101">
    <property type="entry name" value="RAB GDP/GTP EXCHANGE FACTOR"/>
    <property type="match status" value="1"/>
</dbReference>
<dbReference type="Gene3D" id="1.20.1050.80">
    <property type="entry name" value="VPS9 domain"/>
    <property type="match status" value="1"/>
</dbReference>
<evidence type="ECO:0008006" key="5">
    <source>
        <dbReference type="Google" id="ProtNLM"/>
    </source>
</evidence>
<dbReference type="Ensembl" id="ENSCINT00000029268.2">
    <property type="protein sequence ID" value="ENSCINP00000029022.2"/>
    <property type="gene ID" value="ENSCING00000016946.2"/>
</dbReference>
<dbReference type="PROSITE" id="PS51205">
    <property type="entry name" value="VPS9"/>
    <property type="match status" value="1"/>
</dbReference>
<feature type="domain" description="VPS9" evidence="2">
    <location>
        <begin position="108"/>
        <end position="249"/>
    </location>
</feature>
<dbReference type="Pfam" id="PF00788">
    <property type="entry name" value="RA"/>
    <property type="match status" value="1"/>
</dbReference>
<evidence type="ECO:0000313" key="4">
    <source>
        <dbReference type="Proteomes" id="UP000008144"/>
    </source>
</evidence>
<dbReference type="SUPFAM" id="SSF109993">
    <property type="entry name" value="VPS9 domain"/>
    <property type="match status" value="1"/>
</dbReference>
<dbReference type="OMA" id="MSFIHIV"/>
<feature type="domain" description="Ras-associating" evidence="1">
    <location>
        <begin position="294"/>
        <end position="365"/>
    </location>
</feature>
<dbReference type="GeneTree" id="ENSGT00940000169598"/>
<dbReference type="EMBL" id="EAAA01000818">
    <property type="status" value="NOT_ANNOTATED_CDS"/>
    <property type="molecule type" value="Genomic_DNA"/>
</dbReference>
<dbReference type="AlphaFoldDB" id="F7AK80"/>
<accession>F7AK80</accession>
<reference evidence="4" key="1">
    <citation type="journal article" date="2002" name="Science">
        <title>The draft genome of Ciona intestinalis: insights into chordate and vertebrate origins.</title>
        <authorList>
            <person name="Dehal P."/>
            <person name="Satou Y."/>
            <person name="Campbell R.K."/>
            <person name="Chapman J."/>
            <person name="Degnan B."/>
            <person name="De Tomaso A."/>
            <person name="Davidson B."/>
            <person name="Di Gregorio A."/>
            <person name="Gelpke M."/>
            <person name="Goodstein D.M."/>
            <person name="Harafuji N."/>
            <person name="Hastings K.E."/>
            <person name="Ho I."/>
            <person name="Hotta K."/>
            <person name="Huang W."/>
            <person name="Kawashima T."/>
            <person name="Lemaire P."/>
            <person name="Martinez D."/>
            <person name="Meinertzhagen I.A."/>
            <person name="Necula S."/>
            <person name="Nonaka M."/>
            <person name="Putnam N."/>
            <person name="Rash S."/>
            <person name="Saiga H."/>
            <person name="Satake M."/>
            <person name="Terry A."/>
            <person name="Yamada L."/>
            <person name="Wang H.G."/>
            <person name="Awazu S."/>
            <person name="Azumi K."/>
            <person name="Boore J."/>
            <person name="Branno M."/>
            <person name="Chin-Bow S."/>
            <person name="DeSantis R."/>
            <person name="Doyle S."/>
            <person name="Francino P."/>
            <person name="Keys D.N."/>
            <person name="Haga S."/>
            <person name="Hayashi H."/>
            <person name="Hino K."/>
            <person name="Imai K.S."/>
            <person name="Inaba K."/>
            <person name="Kano S."/>
            <person name="Kobayashi K."/>
            <person name="Kobayashi M."/>
            <person name="Lee B.I."/>
            <person name="Makabe K.W."/>
            <person name="Manohar C."/>
            <person name="Matassi G."/>
            <person name="Medina M."/>
            <person name="Mochizuki Y."/>
            <person name="Mount S."/>
            <person name="Morishita T."/>
            <person name="Miura S."/>
            <person name="Nakayama A."/>
            <person name="Nishizaka S."/>
            <person name="Nomoto H."/>
            <person name="Ohta F."/>
            <person name="Oishi K."/>
            <person name="Rigoutsos I."/>
            <person name="Sano M."/>
            <person name="Sasaki A."/>
            <person name="Sasakura Y."/>
            <person name="Shoguchi E."/>
            <person name="Shin-i T."/>
            <person name="Spagnuolo A."/>
            <person name="Stainier D."/>
            <person name="Suzuki M.M."/>
            <person name="Tassy O."/>
            <person name="Takatori N."/>
            <person name="Tokuoka M."/>
            <person name="Yagi K."/>
            <person name="Yoshizaki F."/>
            <person name="Wada S."/>
            <person name="Zhang C."/>
            <person name="Hyatt P.D."/>
            <person name="Larimer F."/>
            <person name="Detter C."/>
            <person name="Doggett N."/>
            <person name="Glavina T."/>
            <person name="Hawkins T."/>
            <person name="Richardson P."/>
            <person name="Lucas S."/>
            <person name="Kohara Y."/>
            <person name="Levine M."/>
            <person name="Satoh N."/>
            <person name="Rokhsar D.S."/>
        </authorList>
    </citation>
    <scope>NUCLEOTIDE SEQUENCE [LARGE SCALE GENOMIC DNA]</scope>
</reference>
<dbReference type="InParanoid" id="F7AK80"/>
<dbReference type="SUPFAM" id="SSF54236">
    <property type="entry name" value="Ubiquitin-like"/>
    <property type="match status" value="1"/>
</dbReference>
<dbReference type="InterPro" id="IPR045046">
    <property type="entry name" value="Vps9-like"/>
</dbReference>
<proteinExistence type="predicted"/>
<dbReference type="GO" id="GO:0007165">
    <property type="term" value="P:signal transduction"/>
    <property type="evidence" value="ECO:0007669"/>
    <property type="project" value="InterPro"/>
</dbReference>
<dbReference type="GO" id="GO:0030139">
    <property type="term" value="C:endocytic vesicle"/>
    <property type="evidence" value="ECO:0000318"/>
    <property type="project" value="GO_Central"/>
</dbReference>
<dbReference type="Pfam" id="PF23268">
    <property type="entry name" value="RIN1"/>
    <property type="match status" value="1"/>
</dbReference>